<dbReference type="InterPro" id="IPR020846">
    <property type="entry name" value="MFS_dom"/>
</dbReference>
<name>A0A6G1JGA8_9PLEO</name>
<feature type="transmembrane region" description="Helical" evidence="6">
    <location>
        <begin position="197"/>
        <end position="219"/>
    </location>
</feature>
<protein>
    <submittedName>
        <fullName evidence="8">MFS general substrate transporter</fullName>
    </submittedName>
</protein>
<feature type="transmembrane region" description="Helical" evidence="6">
    <location>
        <begin position="130"/>
        <end position="152"/>
    </location>
</feature>
<keyword evidence="9" id="KW-1185">Reference proteome</keyword>
<feature type="transmembrane region" description="Helical" evidence="6">
    <location>
        <begin position="330"/>
        <end position="350"/>
    </location>
</feature>
<dbReference type="Pfam" id="PF07690">
    <property type="entry name" value="MFS_1"/>
    <property type="match status" value="1"/>
</dbReference>
<keyword evidence="5 6" id="KW-0472">Membrane</keyword>
<sequence length="475" mass="53067">MGDEKVVSETHARGSEDIEELELPKSNYVLKMDLRLIPILGCTYTILFLDRTNIANARIEGLEKGLNMPKNGYNNCIWIFFIPFVLVEIPSNLIMSLPRVRPNVFLGINMLTLGIIATCQGLTASYGGLLALRFLMGIFEATLPAGAAFLIGEYYTRKEQSLRFACFFTFGVLGPAVSGLLAFAIRNMNGIQGKEGWRWIFILEGLCTVAISFLVFMLVPDFPEKTKILNPAEKAHLLAKLKRDKGDQKLDLKSVNWLKVFTDYKIWFPTLMFFCCDMTAASMSAFIPTILTEMGYKAAIAQLLTIPVWLTGIVFQVFGCWVSGRIGWRFPFILFGISFAMIGWIIQMVYSNNRGLAPGIRYFSLFAMSGGTFIQMAMTTSWMANNLRGRASTAAGTAMILGLGNCANFVAANVFIKTEAPFYPTGFRTGLGLTIMGAAFCLGFLGLLWLHNRKLARKRQEHGGEDNQVDYRYQY</sequence>
<evidence type="ECO:0000313" key="8">
    <source>
        <dbReference type="EMBL" id="KAF2689173.1"/>
    </source>
</evidence>
<dbReference type="EMBL" id="MU005572">
    <property type="protein sequence ID" value="KAF2689173.1"/>
    <property type="molecule type" value="Genomic_DNA"/>
</dbReference>
<gene>
    <name evidence="8" type="ORF">K458DRAFT_427395</name>
</gene>
<dbReference type="GO" id="GO:0022857">
    <property type="term" value="F:transmembrane transporter activity"/>
    <property type="evidence" value="ECO:0007669"/>
    <property type="project" value="InterPro"/>
</dbReference>
<dbReference type="AlphaFoldDB" id="A0A6G1JGA8"/>
<feature type="domain" description="Major facilitator superfamily (MFS) profile" evidence="7">
    <location>
        <begin position="36"/>
        <end position="455"/>
    </location>
</feature>
<keyword evidence="4 6" id="KW-1133">Transmembrane helix</keyword>
<keyword evidence="3 6" id="KW-0812">Transmembrane</keyword>
<dbReference type="GO" id="GO:0016020">
    <property type="term" value="C:membrane"/>
    <property type="evidence" value="ECO:0007669"/>
    <property type="project" value="UniProtKB-SubCell"/>
</dbReference>
<dbReference type="FunFam" id="1.20.1250.20:FF:000057">
    <property type="entry name" value="MFS general substrate transporter"/>
    <property type="match status" value="1"/>
</dbReference>
<dbReference type="OrthoDB" id="310895at2759"/>
<dbReference type="Proteomes" id="UP000799291">
    <property type="component" value="Unassembled WGS sequence"/>
</dbReference>
<dbReference type="PROSITE" id="PS50850">
    <property type="entry name" value="MFS"/>
    <property type="match status" value="1"/>
</dbReference>
<evidence type="ECO:0000256" key="5">
    <source>
        <dbReference type="ARBA" id="ARBA00023136"/>
    </source>
</evidence>
<dbReference type="PANTHER" id="PTHR43791:SF54">
    <property type="entry name" value="MAJOR FACILITATOR SUPERFAMILY (MFS) PROFILE DOMAIN-CONTAINING PROTEIN-RELATED"/>
    <property type="match status" value="1"/>
</dbReference>
<feature type="transmembrane region" description="Helical" evidence="6">
    <location>
        <begin position="431"/>
        <end position="450"/>
    </location>
</feature>
<dbReference type="Gene3D" id="1.20.1250.20">
    <property type="entry name" value="MFS general substrate transporter like domains"/>
    <property type="match status" value="2"/>
</dbReference>
<dbReference type="FunFam" id="1.20.1250.20:FF:000013">
    <property type="entry name" value="MFS general substrate transporter"/>
    <property type="match status" value="1"/>
</dbReference>
<dbReference type="PANTHER" id="PTHR43791">
    <property type="entry name" value="PERMEASE-RELATED"/>
    <property type="match status" value="1"/>
</dbReference>
<evidence type="ECO:0000256" key="1">
    <source>
        <dbReference type="ARBA" id="ARBA00004141"/>
    </source>
</evidence>
<organism evidence="8 9">
    <name type="scientific">Lentithecium fluviatile CBS 122367</name>
    <dbReference type="NCBI Taxonomy" id="1168545"/>
    <lineage>
        <taxon>Eukaryota</taxon>
        <taxon>Fungi</taxon>
        <taxon>Dikarya</taxon>
        <taxon>Ascomycota</taxon>
        <taxon>Pezizomycotina</taxon>
        <taxon>Dothideomycetes</taxon>
        <taxon>Pleosporomycetidae</taxon>
        <taxon>Pleosporales</taxon>
        <taxon>Massarineae</taxon>
        <taxon>Lentitheciaceae</taxon>
        <taxon>Lentithecium</taxon>
    </lineage>
</organism>
<feature type="transmembrane region" description="Helical" evidence="6">
    <location>
        <begin position="104"/>
        <end position="124"/>
    </location>
</feature>
<feature type="transmembrane region" description="Helical" evidence="6">
    <location>
        <begin position="164"/>
        <end position="185"/>
    </location>
</feature>
<accession>A0A6G1JGA8</accession>
<evidence type="ECO:0000256" key="6">
    <source>
        <dbReference type="SAM" id="Phobius"/>
    </source>
</evidence>
<dbReference type="InterPro" id="IPR036259">
    <property type="entry name" value="MFS_trans_sf"/>
</dbReference>
<feature type="transmembrane region" description="Helical" evidence="6">
    <location>
        <begin position="362"/>
        <end position="384"/>
    </location>
</feature>
<reference evidence="8" key="1">
    <citation type="journal article" date="2020" name="Stud. Mycol.">
        <title>101 Dothideomycetes genomes: a test case for predicting lifestyles and emergence of pathogens.</title>
        <authorList>
            <person name="Haridas S."/>
            <person name="Albert R."/>
            <person name="Binder M."/>
            <person name="Bloem J."/>
            <person name="Labutti K."/>
            <person name="Salamov A."/>
            <person name="Andreopoulos B."/>
            <person name="Baker S."/>
            <person name="Barry K."/>
            <person name="Bills G."/>
            <person name="Bluhm B."/>
            <person name="Cannon C."/>
            <person name="Castanera R."/>
            <person name="Culley D."/>
            <person name="Daum C."/>
            <person name="Ezra D."/>
            <person name="Gonzalez J."/>
            <person name="Henrissat B."/>
            <person name="Kuo A."/>
            <person name="Liang C."/>
            <person name="Lipzen A."/>
            <person name="Lutzoni F."/>
            <person name="Magnuson J."/>
            <person name="Mondo S."/>
            <person name="Nolan M."/>
            <person name="Ohm R."/>
            <person name="Pangilinan J."/>
            <person name="Park H.-J."/>
            <person name="Ramirez L."/>
            <person name="Alfaro M."/>
            <person name="Sun H."/>
            <person name="Tritt A."/>
            <person name="Yoshinaga Y."/>
            <person name="Zwiers L.-H."/>
            <person name="Turgeon B."/>
            <person name="Goodwin S."/>
            <person name="Spatafora J."/>
            <person name="Crous P."/>
            <person name="Grigoriev I."/>
        </authorList>
    </citation>
    <scope>NUCLEOTIDE SEQUENCE</scope>
    <source>
        <strain evidence="8">CBS 122367</strain>
    </source>
</reference>
<keyword evidence="2" id="KW-0813">Transport</keyword>
<evidence type="ECO:0000256" key="4">
    <source>
        <dbReference type="ARBA" id="ARBA00022989"/>
    </source>
</evidence>
<feature type="transmembrane region" description="Helical" evidence="6">
    <location>
        <begin position="266"/>
        <end position="287"/>
    </location>
</feature>
<evidence type="ECO:0000259" key="7">
    <source>
        <dbReference type="PROSITE" id="PS50850"/>
    </source>
</evidence>
<evidence type="ECO:0000256" key="3">
    <source>
        <dbReference type="ARBA" id="ARBA00022692"/>
    </source>
</evidence>
<feature type="transmembrane region" description="Helical" evidence="6">
    <location>
        <begin position="299"/>
        <end position="318"/>
    </location>
</feature>
<dbReference type="SUPFAM" id="SSF103473">
    <property type="entry name" value="MFS general substrate transporter"/>
    <property type="match status" value="1"/>
</dbReference>
<feature type="transmembrane region" description="Helical" evidence="6">
    <location>
        <begin position="77"/>
        <end position="97"/>
    </location>
</feature>
<dbReference type="InterPro" id="IPR011701">
    <property type="entry name" value="MFS"/>
</dbReference>
<evidence type="ECO:0000256" key="2">
    <source>
        <dbReference type="ARBA" id="ARBA00022448"/>
    </source>
</evidence>
<feature type="transmembrane region" description="Helical" evidence="6">
    <location>
        <begin position="396"/>
        <end position="416"/>
    </location>
</feature>
<evidence type="ECO:0000313" key="9">
    <source>
        <dbReference type="Proteomes" id="UP000799291"/>
    </source>
</evidence>
<proteinExistence type="predicted"/>
<comment type="subcellular location">
    <subcellularLocation>
        <location evidence="1">Membrane</location>
        <topology evidence="1">Multi-pass membrane protein</topology>
    </subcellularLocation>
</comment>